<sequence>MIPDTHSLKLLFLARYYLSLDLLAFLSISIVLQICFDKKD</sequence>
<evidence type="ECO:0000256" key="1">
    <source>
        <dbReference type="SAM" id="Phobius"/>
    </source>
</evidence>
<protein>
    <submittedName>
        <fullName evidence="2">Uncharacterized protein</fullName>
    </submittedName>
</protein>
<evidence type="ECO:0000313" key="3">
    <source>
        <dbReference type="Proteomes" id="UP000004923"/>
    </source>
</evidence>
<reference evidence="2 3" key="1">
    <citation type="submission" date="2011-01" db="EMBL/GenBank/DDBJ databases">
        <authorList>
            <person name="Weinstock G."/>
            <person name="Sodergren E."/>
            <person name="Clifton S."/>
            <person name="Fulton L."/>
            <person name="Fulton B."/>
            <person name="Courtney L."/>
            <person name="Fronick C."/>
            <person name="Harrison M."/>
            <person name="Strong C."/>
            <person name="Farmer C."/>
            <person name="Delahaunty K."/>
            <person name="Markovic C."/>
            <person name="Hall O."/>
            <person name="Minx P."/>
            <person name="Tomlinson C."/>
            <person name="Mitreva M."/>
            <person name="Hou S."/>
            <person name="Chen J."/>
            <person name="Wollam A."/>
            <person name="Pepin K.H."/>
            <person name="Johnson M."/>
            <person name="Bhonagiri V."/>
            <person name="Zhang X."/>
            <person name="Suruliraj S."/>
            <person name="Warren W."/>
            <person name="Chinwalla A."/>
            <person name="Mardis E.R."/>
            <person name="Wilson R.K."/>
        </authorList>
    </citation>
    <scope>NUCLEOTIDE SEQUENCE [LARGE SCALE GENOMIC DNA]</scope>
    <source>
        <strain evidence="2 3">YIT 12067</strain>
    </source>
</reference>
<comment type="caution">
    <text evidence="2">The sequence shown here is derived from an EMBL/GenBank/DDBJ whole genome shotgun (WGS) entry which is preliminary data.</text>
</comment>
<evidence type="ECO:0000313" key="2">
    <source>
        <dbReference type="EMBL" id="EFY04143.1"/>
    </source>
</evidence>
<name>E8LG24_9FIRM</name>
<dbReference type="EMBL" id="AEVN01000100">
    <property type="protein sequence ID" value="EFY04143.1"/>
    <property type="molecule type" value="Genomic_DNA"/>
</dbReference>
<organism evidence="2 3">
    <name type="scientific">Phascolarctobacterium succinatutens YIT 12067</name>
    <dbReference type="NCBI Taxonomy" id="626939"/>
    <lineage>
        <taxon>Bacteria</taxon>
        <taxon>Bacillati</taxon>
        <taxon>Bacillota</taxon>
        <taxon>Negativicutes</taxon>
        <taxon>Acidaminococcales</taxon>
        <taxon>Acidaminococcaceae</taxon>
        <taxon>Phascolarctobacterium</taxon>
    </lineage>
</organism>
<dbReference type="AlphaFoldDB" id="E8LG24"/>
<dbReference type="HOGENOM" id="CLU_3293990_0_0_9"/>
<dbReference type="Proteomes" id="UP000004923">
    <property type="component" value="Unassembled WGS sequence"/>
</dbReference>
<accession>E8LG24</accession>
<proteinExistence type="predicted"/>
<feature type="transmembrane region" description="Helical" evidence="1">
    <location>
        <begin position="16"/>
        <end position="36"/>
    </location>
</feature>
<keyword evidence="3" id="KW-1185">Reference proteome</keyword>
<keyword evidence="1" id="KW-0812">Transmembrane</keyword>
<keyword evidence="1" id="KW-1133">Transmembrane helix</keyword>
<keyword evidence="1" id="KW-0472">Membrane</keyword>
<gene>
    <name evidence="2" type="ORF">HMPREF9443_01822</name>
</gene>